<organism evidence="2 3">
    <name type="scientific">Aspergillus kawachii</name>
    <name type="common">White koji mold</name>
    <name type="synonym">Aspergillus awamori var. kawachi</name>
    <dbReference type="NCBI Taxonomy" id="1069201"/>
    <lineage>
        <taxon>Eukaryota</taxon>
        <taxon>Fungi</taxon>
        <taxon>Dikarya</taxon>
        <taxon>Ascomycota</taxon>
        <taxon>Pezizomycotina</taxon>
        <taxon>Eurotiomycetes</taxon>
        <taxon>Eurotiomycetidae</taxon>
        <taxon>Eurotiales</taxon>
        <taxon>Aspergillaceae</taxon>
        <taxon>Aspergillus</taxon>
        <taxon>Aspergillus subgen. Circumdati</taxon>
    </lineage>
</organism>
<dbReference type="Proteomes" id="UP000661280">
    <property type="component" value="Chromosome 1"/>
</dbReference>
<dbReference type="GeneID" id="64954781"/>
<sequence length="185" mass="19981">MTLGFKEEKTGENKGDEKKKKIHLEREDESGAGDRGRKTRKQQIRACVRHAAGTSFCSSLAPPSYSLQCVRTTQDTQCTRPRCFPRPVSATNDPPDRVEKWIMPASADAHAPITAANTGFLTGAVSSRDSTGSMSSFAPPSVTVSDHLSRDADLVQCLPRILARPNQGIQPFCPQLPSLGLVGST</sequence>
<keyword evidence="3" id="KW-1185">Reference proteome</keyword>
<feature type="compositionally biased region" description="Basic and acidic residues" evidence="1">
    <location>
        <begin position="1"/>
        <end position="19"/>
    </location>
</feature>
<feature type="region of interest" description="Disordered" evidence="1">
    <location>
        <begin position="1"/>
        <end position="42"/>
    </location>
</feature>
<evidence type="ECO:0000313" key="3">
    <source>
        <dbReference type="Proteomes" id="UP000661280"/>
    </source>
</evidence>
<dbReference type="EMBL" id="AP024425">
    <property type="protein sequence ID" value="BCR93456.1"/>
    <property type="molecule type" value="Genomic_DNA"/>
</dbReference>
<dbReference type="KEGG" id="aluc:AKAW2_10502S"/>
<name>A0A7R7ZU08_ASPKA</name>
<protein>
    <submittedName>
        <fullName evidence="2">Uncharacterized protein</fullName>
    </submittedName>
</protein>
<dbReference type="RefSeq" id="XP_041537222.1">
    <property type="nucleotide sequence ID" value="XM_041687902.1"/>
</dbReference>
<proteinExistence type="predicted"/>
<evidence type="ECO:0000256" key="1">
    <source>
        <dbReference type="SAM" id="MobiDB-lite"/>
    </source>
</evidence>
<accession>A0A7R7ZU08</accession>
<gene>
    <name evidence="2" type="ORF">AKAW2_10502S</name>
</gene>
<dbReference type="AlphaFoldDB" id="A0A7R7ZU08"/>
<reference evidence="2" key="1">
    <citation type="submission" date="2021-01" db="EMBL/GenBank/DDBJ databases">
        <authorList>
            <consortium name="Aspergillus luchuensis mut. kawachii IFO 4304 genome sequencing consortium"/>
            <person name="Kazuki M."/>
            <person name="Futagami T."/>
        </authorList>
    </citation>
    <scope>NUCLEOTIDE SEQUENCE</scope>
    <source>
        <strain evidence="2">IFO 4308</strain>
    </source>
</reference>
<reference evidence="2" key="2">
    <citation type="submission" date="2021-02" db="EMBL/GenBank/DDBJ databases">
        <title>Aspergillus luchuensis mut. kawachii IFO 4304 genome sequence.</title>
        <authorList>
            <person name="Mori K."/>
            <person name="Kadooka C."/>
            <person name="Goto M."/>
            <person name="Futagami T."/>
        </authorList>
    </citation>
    <scope>NUCLEOTIDE SEQUENCE</scope>
    <source>
        <strain evidence="2">IFO 4308</strain>
    </source>
</reference>
<evidence type="ECO:0000313" key="2">
    <source>
        <dbReference type="EMBL" id="BCR93456.1"/>
    </source>
</evidence>